<reference evidence="3" key="1">
    <citation type="submission" date="2020-05" db="EMBL/GenBank/DDBJ databases">
        <authorList>
            <person name="Chiriac C."/>
            <person name="Salcher M."/>
            <person name="Ghai R."/>
            <person name="Kavagutti S V."/>
        </authorList>
    </citation>
    <scope>NUCLEOTIDE SEQUENCE</scope>
</reference>
<name>A0A6J6B287_9ZZZZ</name>
<dbReference type="Pfam" id="PF13464">
    <property type="entry name" value="RodZ_C"/>
    <property type="match status" value="1"/>
</dbReference>
<feature type="region of interest" description="Disordered" evidence="1">
    <location>
        <begin position="134"/>
        <end position="178"/>
    </location>
</feature>
<sequence>MTTGSELRDRRESAGLSLEQLASMTSVRMGLISEMESNNFSHCGGDTYARGHLKNIALRLGLEPNHFVEMYNAEHSMDHRAIHELLVESNVTAIPRESKKLSWKIPALASVLILATIGIVQIVVSNQSEPVPTAVAESSQSPTPEATVSAVESASPTASASSTPSATPSVTPSATQSAPTGSVTLVLSAERGNSFFNVVVDGKSVVKGSLFQGDVKTYKGEKSISIYLSNPAGVDVTHNGKLLAPLGGQNQEVRRTFR</sequence>
<evidence type="ECO:0000256" key="1">
    <source>
        <dbReference type="SAM" id="MobiDB-lite"/>
    </source>
</evidence>
<dbReference type="PANTHER" id="PTHR34475:SF1">
    <property type="entry name" value="CYTOSKELETON PROTEIN RODZ"/>
    <property type="match status" value="1"/>
</dbReference>
<feature type="domain" description="HTH cro/C1-type" evidence="2">
    <location>
        <begin position="7"/>
        <end position="39"/>
    </location>
</feature>
<dbReference type="AlphaFoldDB" id="A0A6J6B287"/>
<evidence type="ECO:0000313" key="3">
    <source>
        <dbReference type="EMBL" id="CAB4532955.1"/>
    </source>
</evidence>
<proteinExistence type="predicted"/>
<evidence type="ECO:0000259" key="2">
    <source>
        <dbReference type="PROSITE" id="PS50943"/>
    </source>
</evidence>
<protein>
    <submittedName>
        <fullName evidence="3">Unannotated protein</fullName>
    </submittedName>
</protein>
<dbReference type="InterPro" id="IPR001387">
    <property type="entry name" value="Cro/C1-type_HTH"/>
</dbReference>
<organism evidence="3">
    <name type="scientific">freshwater metagenome</name>
    <dbReference type="NCBI Taxonomy" id="449393"/>
    <lineage>
        <taxon>unclassified sequences</taxon>
        <taxon>metagenomes</taxon>
        <taxon>ecological metagenomes</taxon>
    </lineage>
</organism>
<gene>
    <name evidence="3" type="ORF">UFOPK1399_00570</name>
</gene>
<feature type="compositionally biased region" description="Low complexity" evidence="1">
    <location>
        <begin position="144"/>
        <end position="178"/>
    </location>
</feature>
<dbReference type="CDD" id="cd00093">
    <property type="entry name" value="HTH_XRE"/>
    <property type="match status" value="1"/>
</dbReference>
<dbReference type="Pfam" id="PF13413">
    <property type="entry name" value="HTH_25"/>
    <property type="match status" value="1"/>
</dbReference>
<dbReference type="PANTHER" id="PTHR34475">
    <property type="match status" value="1"/>
</dbReference>
<dbReference type="PROSITE" id="PS50943">
    <property type="entry name" value="HTH_CROC1"/>
    <property type="match status" value="1"/>
</dbReference>
<dbReference type="EMBL" id="CAEZSD010000055">
    <property type="protein sequence ID" value="CAB4532955.1"/>
    <property type="molecule type" value="Genomic_DNA"/>
</dbReference>
<dbReference type="SUPFAM" id="SSF47413">
    <property type="entry name" value="lambda repressor-like DNA-binding domains"/>
    <property type="match status" value="1"/>
</dbReference>
<dbReference type="InterPro" id="IPR010982">
    <property type="entry name" value="Lambda_DNA-bd_dom_sf"/>
</dbReference>
<dbReference type="Gene3D" id="1.10.260.40">
    <property type="entry name" value="lambda repressor-like DNA-binding domains"/>
    <property type="match status" value="1"/>
</dbReference>
<dbReference type="SMART" id="SM00530">
    <property type="entry name" value="HTH_XRE"/>
    <property type="match status" value="1"/>
</dbReference>
<feature type="compositionally biased region" description="Polar residues" evidence="1">
    <location>
        <begin position="134"/>
        <end position="143"/>
    </location>
</feature>
<dbReference type="InterPro" id="IPR025194">
    <property type="entry name" value="RodZ-like_C"/>
</dbReference>
<dbReference type="InterPro" id="IPR050400">
    <property type="entry name" value="Bact_Cytoskel_RodZ"/>
</dbReference>
<accession>A0A6J6B287</accession>
<dbReference type="GO" id="GO:0003677">
    <property type="term" value="F:DNA binding"/>
    <property type="evidence" value="ECO:0007669"/>
    <property type="project" value="InterPro"/>
</dbReference>